<feature type="region of interest" description="Disordered" evidence="1">
    <location>
        <begin position="198"/>
        <end position="219"/>
    </location>
</feature>
<name>A0A6V7P8S5_ANACO</name>
<organism evidence="2">
    <name type="scientific">Ananas comosus var. bracteatus</name>
    <name type="common">red pineapple</name>
    <dbReference type="NCBI Taxonomy" id="296719"/>
    <lineage>
        <taxon>Eukaryota</taxon>
        <taxon>Viridiplantae</taxon>
        <taxon>Streptophyta</taxon>
        <taxon>Embryophyta</taxon>
        <taxon>Tracheophyta</taxon>
        <taxon>Spermatophyta</taxon>
        <taxon>Magnoliopsida</taxon>
        <taxon>Liliopsida</taxon>
        <taxon>Poales</taxon>
        <taxon>Bromeliaceae</taxon>
        <taxon>Bromelioideae</taxon>
        <taxon>Ananas</taxon>
    </lineage>
</organism>
<reference evidence="2" key="1">
    <citation type="submission" date="2020-07" db="EMBL/GenBank/DDBJ databases">
        <authorList>
            <person name="Lin J."/>
        </authorList>
    </citation>
    <scope>NUCLEOTIDE SEQUENCE</scope>
</reference>
<dbReference type="AlphaFoldDB" id="A0A6V7P8S5"/>
<evidence type="ECO:0000256" key="1">
    <source>
        <dbReference type="SAM" id="MobiDB-lite"/>
    </source>
</evidence>
<protein>
    <submittedName>
        <fullName evidence="2">Uncharacterized protein</fullName>
    </submittedName>
</protein>
<dbReference type="EMBL" id="LR862146">
    <property type="protein sequence ID" value="CAD1827203.1"/>
    <property type="molecule type" value="Genomic_DNA"/>
</dbReference>
<gene>
    <name evidence="2" type="ORF">CB5_LOCUS10414</name>
</gene>
<accession>A0A6V7P8S5</accession>
<proteinExistence type="predicted"/>
<sequence length="289" mass="31559">MRVTLFRRKLRYLGKIYTILHYLLLPPLSSSSTFSAVVIVKRLSRRCPPSLPAPAHDDVENEIGILFSLHGPRLVNLLGACREPREVAPCGGIWVGVGISVGVGDASGVLRREASGRGGKDESCTISHSLLLLLLHFLPLSRPPSPSSSSTFFAVIIVKRPRAAAPFFAGACARATACLRRGTRKLLMWHDITFSTHPRRFPSKNTTDTADANADDDADPAMQRRLARLTAEAEEVDEAGAVEGGEDVNLILDLVARRRRRRRKAAARGALDSDGGGEGRVGRRRRTRK</sequence>
<evidence type="ECO:0000313" key="2">
    <source>
        <dbReference type="EMBL" id="CAD1827203.1"/>
    </source>
</evidence>
<feature type="region of interest" description="Disordered" evidence="1">
    <location>
        <begin position="263"/>
        <end position="289"/>
    </location>
</feature>